<feature type="region of interest" description="Disordered" evidence="1">
    <location>
        <begin position="113"/>
        <end position="147"/>
    </location>
</feature>
<evidence type="ECO:0000313" key="3">
    <source>
        <dbReference type="Proteomes" id="UP000664122"/>
    </source>
</evidence>
<gene>
    <name evidence="2" type="ORF">J1C48_02395</name>
</gene>
<dbReference type="AlphaFoldDB" id="A0A939JST1"/>
<comment type="caution">
    <text evidence="2">The sequence shown here is derived from an EMBL/GenBank/DDBJ whole genome shotgun (WGS) entry which is preliminary data.</text>
</comment>
<dbReference type="EMBL" id="JAFMPP010000001">
    <property type="protein sequence ID" value="MBO0661415.1"/>
    <property type="molecule type" value="Genomic_DNA"/>
</dbReference>
<evidence type="ECO:0000256" key="1">
    <source>
        <dbReference type="SAM" id="MobiDB-lite"/>
    </source>
</evidence>
<organism evidence="2 3">
    <name type="scientific">Jiella flava</name>
    <dbReference type="NCBI Taxonomy" id="2816857"/>
    <lineage>
        <taxon>Bacteria</taxon>
        <taxon>Pseudomonadati</taxon>
        <taxon>Pseudomonadota</taxon>
        <taxon>Alphaproteobacteria</taxon>
        <taxon>Hyphomicrobiales</taxon>
        <taxon>Aurantimonadaceae</taxon>
        <taxon>Jiella</taxon>
    </lineage>
</organism>
<dbReference type="InterPro" id="IPR036397">
    <property type="entry name" value="RNaseH_sf"/>
</dbReference>
<dbReference type="RefSeq" id="WP_207256038.1">
    <property type="nucleotide sequence ID" value="NZ_JAFMPP010000001.1"/>
</dbReference>
<accession>A0A939JST1</accession>
<dbReference type="Proteomes" id="UP000664122">
    <property type="component" value="Unassembled WGS sequence"/>
</dbReference>
<evidence type="ECO:0000313" key="2">
    <source>
        <dbReference type="EMBL" id="MBO0661415.1"/>
    </source>
</evidence>
<protein>
    <submittedName>
        <fullName evidence="2">Transposase</fullName>
    </submittedName>
</protein>
<dbReference type="GO" id="GO:0003676">
    <property type="term" value="F:nucleic acid binding"/>
    <property type="evidence" value="ECO:0007669"/>
    <property type="project" value="InterPro"/>
</dbReference>
<feature type="compositionally biased region" description="Basic and acidic residues" evidence="1">
    <location>
        <begin position="126"/>
        <end position="136"/>
    </location>
</feature>
<keyword evidence="3" id="KW-1185">Reference proteome</keyword>
<name>A0A939JST1_9HYPH</name>
<sequence length="147" mass="16530">MKAICAAVNVDFFMEFSSSRFRDHPWKIPAENASNAKRRVTAHNGAHVTGLIEAAGGERLHLPPYSPDPNAIEQAFAKLKHLLHRPKRQTVDDLWNKISILLGRVQLEECCNSIETPDPDPPDVQDALKHRPENRNRFSGRCVDSKG</sequence>
<reference evidence="2" key="1">
    <citation type="submission" date="2021-03" db="EMBL/GenBank/DDBJ databases">
        <title>Whole genome sequence of Jiella sp. CQZ9-1.</title>
        <authorList>
            <person name="Tuo L."/>
        </authorList>
    </citation>
    <scope>NUCLEOTIDE SEQUENCE</scope>
    <source>
        <strain evidence="2">CQZ9-1</strain>
    </source>
</reference>
<dbReference type="Gene3D" id="3.30.420.10">
    <property type="entry name" value="Ribonuclease H-like superfamily/Ribonuclease H"/>
    <property type="match status" value="1"/>
</dbReference>
<proteinExistence type="predicted"/>